<dbReference type="InterPro" id="IPR017850">
    <property type="entry name" value="Alkaline_phosphatase_core_sf"/>
</dbReference>
<dbReference type="PANTHER" id="PTHR45953:SF1">
    <property type="entry name" value="IDURONATE 2-SULFATASE"/>
    <property type="match status" value="1"/>
</dbReference>
<dbReference type="HOGENOM" id="CLU_006332_9_0_10"/>
<keyword evidence="3" id="KW-0479">Metal-binding</keyword>
<evidence type="ECO:0000313" key="9">
    <source>
        <dbReference type="EMBL" id="AEL27466.1"/>
    </source>
</evidence>
<keyword evidence="5" id="KW-0378">Hydrolase</keyword>
<evidence type="ECO:0000256" key="4">
    <source>
        <dbReference type="ARBA" id="ARBA00022729"/>
    </source>
</evidence>
<dbReference type="EMBL" id="CP002955">
    <property type="protein sequence ID" value="AEL27466.1"/>
    <property type="molecule type" value="Genomic_DNA"/>
</dbReference>
<evidence type="ECO:0000256" key="6">
    <source>
        <dbReference type="ARBA" id="ARBA00022837"/>
    </source>
</evidence>
<dbReference type="STRING" id="880070.Cycma_3754"/>
<name>G0J2X9_CYCMS</name>
<dbReference type="InterPro" id="IPR035874">
    <property type="entry name" value="IDS"/>
</dbReference>
<dbReference type="AlphaFoldDB" id="G0J2X9"/>
<feature type="region of interest" description="Disordered" evidence="7">
    <location>
        <begin position="167"/>
        <end position="194"/>
    </location>
</feature>
<feature type="domain" description="Sulfatase N-terminal" evidence="8">
    <location>
        <begin position="30"/>
        <end position="388"/>
    </location>
</feature>
<proteinExistence type="inferred from homology"/>
<keyword evidence="4" id="KW-0732">Signal</keyword>
<organism evidence="9 10">
    <name type="scientific">Cyclobacterium marinum (strain ATCC 25205 / DSM 745 / LMG 13164 / NCIMB 1802)</name>
    <name type="common">Flectobacillus marinus</name>
    <dbReference type="NCBI Taxonomy" id="880070"/>
    <lineage>
        <taxon>Bacteria</taxon>
        <taxon>Pseudomonadati</taxon>
        <taxon>Bacteroidota</taxon>
        <taxon>Cytophagia</taxon>
        <taxon>Cytophagales</taxon>
        <taxon>Cyclobacteriaceae</taxon>
        <taxon>Cyclobacterium</taxon>
    </lineage>
</organism>
<evidence type="ECO:0000313" key="10">
    <source>
        <dbReference type="Proteomes" id="UP000001635"/>
    </source>
</evidence>
<dbReference type="KEGG" id="cmr:Cycma_3754"/>
<keyword evidence="6" id="KW-0106">Calcium</keyword>
<dbReference type="GO" id="GO:0005737">
    <property type="term" value="C:cytoplasm"/>
    <property type="evidence" value="ECO:0007669"/>
    <property type="project" value="TreeGrafter"/>
</dbReference>
<comment type="cofactor">
    <cofactor evidence="1">
        <name>Ca(2+)</name>
        <dbReference type="ChEBI" id="CHEBI:29108"/>
    </cofactor>
</comment>
<accession>G0J2X9</accession>
<evidence type="ECO:0000259" key="8">
    <source>
        <dbReference type="Pfam" id="PF00884"/>
    </source>
</evidence>
<dbReference type="Pfam" id="PF00884">
    <property type="entry name" value="Sulfatase"/>
    <property type="match status" value="1"/>
</dbReference>
<evidence type="ECO:0000256" key="2">
    <source>
        <dbReference type="ARBA" id="ARBA00008779"/>
    </source>
</evidence>
<dbReference type="PANTHER" id="PTHR45953">
    <property type="entry name" value="IDURONATE 2-SULFATASE"/>
    <property type="match status" value="1"/>
</dbReference>
<keyword evidence="10" id="KW-1185">Reference proteome</keyword>
<dbReference type="eggNOG" id="COG3119">
    <property type="taxonomic scope" value="Bacteria"/>
</dbReference>
<reference evidence="10" key="1">
    <citation type="submission" date="2011-07" db="EMBL/GenBank/DDBJ databases">
        <title>The complete genome of Cyclobacterium marinum DSM 745.</title>
        <authorList>
            <person name="Lucas S."/>
            <person name="Han J."/>
            <person name="Lapidus A."/>
            <person name="Bruce D."/>
            <person name="Goodwin L."/>
            <person name="Pitluck S."/>
            <person name="Peters L."/>
            <person name="Kyrpides N."/>
            <person name="Mavromatis K."/>
            <person name="Ivanova N."/>
            <person name="Ovchinnikova G."/>
            <person name="Chertkov O."/>
            <person name="Detter J.C."/>
            <person name="Tapia R."/>
            <person name="Han C."/>
            <person name="Land M."/>
            <person name="Hauser L."/>
            <person name="Markowitz V."/>
            <person name="Cheng J.-F."/>
            <person name="Hugenholtz P."/>
            <person name="Woyke T."/>
            <person name="Wu D."/>
            <person name="Tindall B."/>
            <person name="Schuetze A."/>
            <person name="Brambilla E."/>
            <person name="Klenk H.-P."/>
            <person name="Eisen J.A."/>
        </authorList>
    </citation>
    <scope>NUCLEOTIDE SEQUENCE [LARGE SCALE GENOMIC DNA]</scope>
    <source>
        <strain evidence="10">ATCC 25205 / DSM 745 / LMG 13164 / NCIMB 1802</strain>
    </source>
</reference>
<dbReference type="OrthoDB" id="9763552at2"/>
<sequence>MLRKFIVFFMIVSQTFHSYGQLTKNTLKKPNILFIMVDDLRPELACYGQSHIKSPNIDRLARMGQVFKRAYVNYPVCGPSRAILLSGLYGSPNRFNGWNCSLDKDVPGIVSLPMHFKNNHYTTVSLGKVFNNFDDGKGSWDEIWRPALTTTEWDYQSEESIGIFKKRNENRQFNSEPRNNQNLPKRGPAFENPRISDEIYQDGKIATKAVEKLQQFKANGDAFFLAVGFKKPHLPFNAPQRYWELYDTAEIQLPDNFYPPQEAPKESLHEYSELRAYSNIPVNGPLSENLSKKLIHGYYASISYVDAQIGRMLDAMENLGLEEETIVVLWGDHGWQLGEHGLWCKHSNFSTSLQIPLIFKIPGESVGVKHESLVETVDIFPTLCELASIKAPFHVQGKSFASLLNGENFVGKVALYSRSNLGGETVITKTHSYTEFYNKAGQVKANMLFDLTIDPNENQNIVADQEKQEIISEMSRMLKHHKATRDNIALP</sequence>
<comment type="similarity">
    <text evidence="2">Belongs to the sulfatase family.</text>
</comment>
<evidence type="ECO:0000256" key="5">
    <source>
        <dbReference type="ARBA" id="ARBA00022801"/>
    </source>
</evidence>
<feature type="compositionally biased region" description="Polar residues" evidence="7">
    <location>
        <begin position="171"/>
        <end position="183"/>
    </location>
</feature>
<dbReference type="CDD" id="cd16030">
    <property type="entry name" value="iduronate-2-sulfatase"/>
    <property type="match status" value="1"/>
</dbReference>
<dbReference type="InterPro" id="IPR000917">
    <property type="entry name" value="Sulfatase_N"/>
</dbReference>
<dbReference type="GO" id="GO:0046872">
    <property type="term" value="F:metal ion binding"/>
    <property type="evidence" value="ECO:0007669"/>
    <property type="project" value="UniProtKB-KW"/>
</dbReference>
<dbReference type="SUPFAM" id="SSF53649">
    <property type="entry name" value="Alkaline phosphatase-like"/>
    <property type="match status" value="1"/>
</dbReference>
<dbReference type="Proteomes" id="UP000001635">
    <property type="component" value="Chromosome"/>
</dbReference>
<dbReference type="GO" id="GO:0004423">
    <property type="term" value="F:iduronate-2-sulfatase activity"/>
    <property type="evidence" value="ECO:0007669"/>
    <property type="project" value="InterPro"/>
</dbReference>
<gene>
    <name evidence="9" type="ordered locus">Cycma_3754</name>
</gene>
<dbReference type="RefSeq" id="WP_014021752.1">
    <property type="nucleotide sequence ID" value="NC_015914.1"/>
</dbReference>
<evidence type="ECO:0000256" key="7">
    <source>
        <dbReference type="SAM" id="MobiDB-lite"/>
    </source>
</evidence>
<evidence type="ECO:0000256" key="3">
    <source>
        <dbReference type="ARBA" id="ARBA00022723"/>
    </source>
</evidence>
<evidence type="ECO:0000256" key="1">
    <source>
        <dbReference type="ARBA" id="ARBA00001913"/>
    </source>
</evidence>
<dbReference type="Gene3D" id="3.40.720.10">
    <property type="entry name" value="Alkaline Phosphatase, subunit A"/>
    <property type="match status" value="1"/>
</dbReference>
<protein>
    <submittedName>
        <fullName evidence="9">Sulfatase</fullName>
    </submittedName>
</protein>